<dbReference type="InterPro" id="IPR051503">
    <property type="entry name" value="ComplSys_Reg/VirEntry_Med"/>
</dbReference>
<evidence type="ECO:0000256" key="1">
    <source>
        <dbReference type="ARBA" id="ARBA00004613"/>
    </source>
</evidence>
<sequence>MRPKDVAFIILFAISGELHAEDKPCGLPRVENGRIAVYYYTFESFYFPMAVDQKLAFSCLAGYTTDAGKQEDKTVCTAGGWAPEPRCFKKCPQPALTNGHVSEAKLLYSVHEKLRYTCAPGSRPPRGGPRRRCSAWPTAGLRRRPAGSSRADTQPLSHTGGADTCLAPELLHGNYSTTQTTFRLGDKVLYRCDPGYHTTNGLSEEEAECRSHGWFLPPSCTKSICTPLRSIENGYFQPVKQTYEEGDVVQFFCHEKYYLSGPDLIQCYEFGWYPEIPVCQGTRTRCPPPPLPPDAKFKANSPNYQDGDVIYIECQLSFRLRGLELMRCVNGKWTDPPKCLEETHKIACDQPPEVENGEANDTSDTYYSGDRVTYSCHIGFDLRGSKEITCERGMWTSPPECVENFEICQYPPKISHGAIVDKVLESYPTGASVEYMCNEYYIMQGEKKSSCDHGLWSSPPLCLEPCEISEEAMERNNIVMRWEYEGKVLHGDLIDFVCKPGFDLAPSSPSSGLSVQCYRGQVQYPLCMRKESKGKCGPPPRIDNAYILNISLQDVSFESGSSVEYRCTMFYFLQGSIYSYCVDGVWTEPPSCLGMYSYLIKRNHLFFPFCSLGIATHCA</sequence>
<evidence type="ECO:0000256" key="8">
    <source>
        <dbReference type="PROSITE-ProRule" id="PRU00302"/>
    </source>
</evidence>
<dbReference type="GO" id="GO:0007596">
    <property type="term" value="P:blood coagulation"/>
    <property type="evidence" value="ECO:0007669"/>
    <property type="project" value="TreeGrafter"/>
</dbReference>
<evidence type="ECO:0000256" key="7">
    <source>
        <dbReference type="ARBA" id="ARBA00023180"/>
    </source>
</evidence>
<evidence type="ECO:0000256" key="5">
    <source>
        <dbReference type="ARBA" id="ARBA00022737"/>
    </source>
</evidence>
<dbReference type="EMBL" id="JAULJE010000024">
    <property type="protein sequence ID" value="KAK1327965.1"/>
    <property type="molecule type" value="Genomic_DNA"/>
</dbReference>
<dbReference type="PROSITE" id="PS50923">
    <property type="entry name" value="SUSHI"/>
    <property type="match status" value="6"/>
</dbReference>
<keyword evidence="6 8" id="KW-1015">Disulfide bond</keyword>
<dbReference type="Proteomes" id="UP001177744">
    <property type="component" value="Unassembled WGS sequence"/>
</dbReference>
<evidence type="ECO:0000256" key="2">
    <source>
        <dbReference type="ARBA" id="ARBA00022525"/>
    </source>
</evidence>
<feature type="domain" description="Sushi" evidence="11">
    <location>
        <begin position="534"/>
        <end position="594"/>
    </location>
</feature>
<dbReference type="FunFam" id="2.10.70.10:FF:000026">
    <property type="entry name" value="Complement inhibitory factor H"/>
    <property type="match status" value="1"/>
</dbReference>
<keyword evidence="7" id="KW-0325">Glycoprotein</keyword>
<gene>
    <name evidence="12" type="ORF">QTO34_012387</name>
</gene>
<dbReference type="GO" id="GO:0005576">
    <property type="term" value="C:extracellular region"/>
    <property type="evidence" value="ECO:0007669"/>
    <property type="project" value="UniProtKB-SubCell"/>
</dbReference>
<keyword evidence="13" id="KW-1185">Reference proteome</keyword>
<dbReference type="Gene3D" id="2.10.70.10">
    <property type="entry name" value="Complement Module, domain 1"/>
    <property type="match status" value="9"/>
</dbReference>
<dbReference type="SMART" id="SM00032">
    <property type="entry name" value="CCP"/>
    <property type="match status" value="9"/>
</dbReference>
<dbReference type="CDD" id="cd00033">
    <property type="entry name" value="CCP"/>
    <property type="match status" value="6"/>
</dbReference>
<feature type="domain" description="Sushi" evidence="11">
    <location>
        <begin position="163"/>
        <end position="222"/>
    </location>
</feature>
<dbReference type="SUPFAM" id="SSF57535">
    <property type="entry name" value="Complement control module/SCR domain"/>
    <property type="match status" value="8"/>
</dbReference>
<keyword evidence="2" id="KW-0964">Secreted</keyword>
<dbReference type="Pfam" id="PF00084">
    <property type="entry name" value="Sushi"/>
    <property type="match status" value="8"/>
</dbReference>
<dbReference type="FunFam" id="2.10.70.10:FF:000060">
    <property type="entry name" value="Complement inhibitory factor H"/>
    <property type="match status" value="1"/>
</dbReference>
<feature type="signal peptide" evidence="10">
    <location>
        <begin position="1"/>
        <end position="20"/>
    </location>
</feature>
<comment type="subcellular location">
    <subcellularLocation>
        <location evidence="1">Secreted</location>
    </subcellularLocation>
</comment>
<keyword evidence="5" id="KW-0677">Repeat</keyword>
<dbReference type="AlphaFoldDB" id="A0AA40HC34"/>
<evidence type="ECO:0000313" key="13">
    <source>
        <dbReference type="Proteomes" id="UP001177744"/>
    </source>
</evidence>
<feature type="domain" description="Sushi" evidence="11">
    <location>
        <begin position="223"/>
        <end position="281"/>
    </location>
</feature>
<evidence type="ECO:0000313" key="12">
    <source>
        <dbReference type="EMBL" id="KAK1327965.1"/>
    </source>
</evidence>
<reference evidence="12" key="1">
    <citation type="submission" date="2023-06" db="EMBL/GenBank/DDBJ databases">
        <title>Reference genome for the Northern bat (Eptesicus nilssonii), a most northern bat species.</title>
        <authorList>
            <person name="Laine V.N."/>
            <person name="Pulliainen A.T."/>
            <person name="Lilley T.M."/>
        </authorList>
    </citation>
    <scope>NUCLEOTIDE SEQUENCE</scope>
    <source>
        <strain evidence="12">BLF_Eptnil</strain>
        <tissue evidence="12">Kidney</tissue>
    </source>
</reference>
<feature type="domain" description="Sushi" evidence="11">
    <location>
        <begin position="284"/>
        <end position="341"/>
    </location>
</feature>
<dbReference type="InterPro" id="IPR035976">
    <property type="entry name" value="Sushi/SCR/CCP_sf"/>
</dbReference>
<evidence type="ECO:0000256" key="3">
    <source>
        <dbReference type="ARBA" id="ARBA00022659"/>
    </source>
</evidence>
<comment type="caution">
    <text evidence="8">Lacks conserved residue(s) required for the propagation of feature annotation.</text>
</comment>
<organism evidence="12 13">
    <name type="scientific">Cnephaeus nilssonii</name>
    <name type="common">Northern bat</name>
    <name type="synonym">Eptesicus nilssonii</name>
    <dbReference type="NCBI Taxonomy" id="3371016"/>
    <lineage>
        <taxon>Eukaryota</taxon>
        <taxon>Metazoa</taxon>
        <taxon>Chordata</taxon>
        <taxon>Craniata</taxon>
        <taxon>Vertebrata</taxon>
        <taxon>Euteleostomi</taxon>
        <taxon>Mammalia</taxon>
        <taxon>Eutheria</taxon>
        <taxon>Laurasiatheria</taxon>
        <taxon>Chiroptera</taxon>
        <taxon>Yangochiroptera</taxon>
        <taxon>Vespertilionidae</taxon>
        <taxon>Cnephaeus</taxon>
    </lineage>
</organism>
<protein>
    <recommendedName>
        <fullName evidence="11">Sushi domain-containing protein</fullName>
    </recommendedName>
</protein>
<dbReference type="InterPro" id="IPR000436">
    <property type="entry name" value="Sushi_SCR_CCP_dom"/>
</dbReference>
<keyword evidence="3 8" id="KW-0768">Sushi</keyword>
<dbReference type="PANTHER" id="PTHR45785">
    <property type="entry name" value="COMPLEMENT FACTOR H-RELATED"/>
    <property type="match status" value="1"/>
</dbReference>
<evidence type="ECO:0000256" key="4">
    <source>
        <dbReference type="ARBA" id="ARBA00022729"/>
    </source>
</evidence>
<evidence type="ECO:0000256" key="9">
    <source>
        <dbReference type="SAM" id="MobiDB-lite"/>
    </source>
</evidence>
<dbReference type="PANTHER" id="PTHR45785:SF3">
    <property type="entry name" value="COAGULATION FACTOR XIII B CHAIN"/>
    <property type="match status" value="1"/>
</dbReference>
<feature type="disulfide bond" evidence="8">
    <location>
        <begin position="408"/>
        <end position="451"/>
    </location>
</feature>
<feature type="region of interest" description="Disordered" evidence="9">
    <location>
        <begin position="119"/>
        <end position="158"/>
    </location>
</feature>
<dbReference type="FunFam" id="2.10.70.10:FF:000054">
    <property type="entry name" value="Complement inhibitory factor H"/>
    <property type="match status" value="1"/>
</dbReference>
<evidence type="ECO:0000259" key="11">
    <source>
        <dbReference type="PROSITE" id="PS50923"/>
    </source>
</evidence>
<feature type="domain" description="Sushi" evidence="11">
    <location>
        <begin position="346"/>
        <end position="403"/>
    </location>
</feature>
<feature type="domain" description="Sushi" evidence="11">
    <location>
        <begin position="406"/>
        <end position="464"/>
    </location>
</feature>
<feature type="chain" id="PRO_5041465902" description="Sushi domain-containing protein" evidence="10">
    <location>
        <begin position="21"/>
        <end position="619"/>
    </location>
</feature>
<proteinExistence type="predicted"/>
<evidence type="ECO:0000256" key="6">
    <source>
        <dbReference type="ARBA" id="ARBA00023157"/>
    </source>
</evidence>
<evidence type="ECO:0000256" key="10">
    <source>
        <dbReference type="SAM" id="SignalP"/>
    </source>
</evidence>
<keyword evidence="4 10" id="KW-0732">Signal</keyword>
<accession>A0AA40HC34</accession>
<name>A0AA40HC34_CNENI</name>
<comment type="caution">
    <text evidence="12">The sequence shown here is derived from an EMBL/GenBank/DDBJ whole genome shotgun (WGS) entry which is preliminary data.</text>
</comment>